<dbReference type="Proteomes" id="UP000256774">
    <property type="component" value="Unassembled WGS sequence"/>
</dbReference>
<feature type="domain" description="Bacterial type II secretion system protein E" evidence="4">
    <location>
        <begin position="212"/>
        <end position="226"/>
    </location>
</feature>
<dbReference type="PANTHER" id="PTHR30258">
    <property type="entry name" value="TYPE II SECRETION SYSTEM PROTEIN GSPE-RELATED"/>
    <property type="match status" value="1"/>
</dbReference>
<reference evidence="5 6" key="1">
    <citation type="submission" date="2018-08" db="EMBL/GenBank/DDBJ databases">
        <title>Genomic Encyclopedia of Type Strains, Phase IV (KMG-IV): sequencing the most valuable type-strain genomes for metagenomic binning, comparative biology and taxonomic classification.</title>
        <authorList>
            <person name="Goeker M."/>
        </authorList>
    </citation>
    <scope>NUCLEOTIDE SEQUENCE [LARGE SCALE GENOMIC DNA]</scope>
    <source>
        <strain evidence="5 6">DSM 26022</strain>
    </source>
</reference>
<name>A0A3E0H5Q6_9GAMM</name>
<dbReference type="SMART" id="SM00382">
    <property type="entry name" value="AAA"/>
    <property type="match status" value="1"/>
</dbReference>
<sequence length="378" mass="41222">MNQRPAIALPRQDDDIVPWLSTLLRQAVSLGASDFHIDALADGAQLRLRIHGLLHDWQHIPAQWQGRLVSRIKVLANLDLAERRLPQDGRMSLPEVGSLRVASLPTLHGEKLCLRLAEAGALRRLDELQLPADIAAPLNHALQCPDGLILITGPTGSGKTTTLYACLQALNSRDRHIATVEDPIEHIVDGINQTAITPRIGLGFAEVLRALLRHDPDVIMIGEIRDKATADMAIQAAETGHLVLSTLHTGSALESLIRLRHLGVPEYLISSSLRLVISQRLLRQRCRDCAVHQRMGCSQCIDGYQGRLGLYEALTMTPALLQVWSQGADAAALAQFLAAQHWRSLREHADARVAAGLTEAAEVERVLGAEPARAIASC</sequence>
<evidence type="ECO:0000259" key="4">
    <source>
        <dbReference type="PROSITE" id="PS00662"/>
    </source>
</evidence>
<keyword evidence="3" id="KW-0067">ATP-binding</keyword>
<evidence type="ECO:0000256" key="2">
    <source>
        <dbReference type="ARBA" id="ARBA00022741"/>
    </source>
</evidence>
<dbReference type="InterPro" id="IPR001482">
    <property type="entry name" value="T2SS/T4SS_dom"/>
</dbReference>
<dbReference type="RefSeq" id="WP_116207819.1">
    <property type="nucleotide sequence ID" value="NZ_QUNR01000002.1"/>
</dbReference>
<keyword evidence="6" id="KW-1185">Reference proteome</keyword>
<evidence type="ECO:0000313" key="5">
    <source>
        <dbReference type="EMBL" id="REH38790.1"/>
    </source>
</evidence>
<dbReference type="InterPro" id="IPR027417">
    <property type="entry name" value="P-loop_NTPase"/>
</dbReference>
<evidence type="ECO:0000256" key="1">
    <source>
        <dbReference type="ARBA" id="ARBA00006611"/>
    </source>
</evidence>
<organism evidence="5 6">
    <name type="scientific">Paraperlucidibaca baekdonensis</name>
    <dbReference type="NCBI Taxonomy" id="748120"/>
    <lineage>
        <taxon>Bacteria</taxon>
        <taxon>Pseudomonadati</taxon>
        <taxon>Pseudomonadota</taxon>
        <taxon>Gammaproteobacteria</taxon>
        <taxon>Moraxellales</taxon>
        <taxon>Moraxellaceae</taxon>
        <taxon>Paraperlucidibaca</taxon>
    </lineage>
</organism>
<dbReference type="EMBL" id="QUNR01000002">
    <property type="protein sequence ID" value="REH38790.1"/>
    <property type="molecule type" value="Genomic_DNA"/>
</dbReference>
<dbReference type="Gene3D" id="3.40.50.300">
    <property type="entry name" value="P-loop containing nucleotide triphosphate hydrolases"/>
    <property type="match status" value="1"/>
</dbReference>
<dbReference type="OrthoDB" id="9804785at2"/>
<dbReference type="PANTHER" id="PTHR30258:SF2">
    <property type="entry name" value="COMG OPERON PROTEIN 1"/>
    <property type="match status" value="1"/>
</dbReference>
<dbReference type="GO" id="GO:0005886">
    <property type="term" value="C:plasma membrane"/>
    <property type="evidence" value="ECO:0007669"/>
    <property type="project" value="TreeGrafter"/>
</dbReference>
<evidence type="ECO:0000313" key="6">
    <source>
        <dbReference type="Proteomes" id="UP000256774"/>
    </source>
</evidence>
<gene>
    <name evidence="5" type="ORF">DFR26_0952</name>
</gene>
<comment type="caution">
    <text evidence="5">The sequence shown here is derived from an EMBL/GenBank/DDBJ whole genome shotgun (WGS) entry which is preliminary data.</text>
</comment>
<dbReference type="InterPro" id="IPR003593">
    <property type="entry name" value="AAA+_ATPase"/>
</dbReference>
<accession>A0A3E0H5Q6</accession>
<keyword evidence="2" id="KW-0547">Nucleotide-binding</keyword>
<dbReference type="GO" id="GO:0005524">
    <property type="term" value="F:ATP binding"/>
    <property type="evidence" value="ECO:0007669"/>
    <property type="project" value="UniProtKB-KW"/>
</dbReference>
<dbReference type="SUPFAM" id="SSF52540">
    <property type="entry name" value="P-loop containing nucleoside triphosphate hydrolases"/>
    <property type="match status" value="1"/>
</dbReference>
<comment type="similarity">
    <text evidence="1">Belongs to the GSP E family.</text>
</comment>
<dbReference type="Pfam" id="PF00437">
    <property type="entry name" value="T2SSE"/>
    <property type="match status" value="1"/>
</dbReference>
<evidence type="ECO:0000256" key="3">
    <source>
        <dbReference type="ARBA" id="ARBA00022840"/>
    </source>
</evidence>
<protein>
    <submittedName>
        <fullName evidence="5">Protein transport protein HofB</fullName>
    </submittedName>
</protein>
<dbReference type="GO" id="GO:0016887">
    <property type="term" value="F:ATP hydrolysis activity"/>
    <property type="evidence" value="ECO:0007669"/>
    <property type="project" value="TreeGrafter"/>
</dbReference>
<dbReference type="AlphaFoldDB" id="A0A3E0H5Q6"/>
<dbReference type="Gene3D" id="3.30.450.90">
    <property type="match status" value="1"/>
</dbReference>
<proteinExistence type="inferred from homology"/>
<dbReference type="PROSITE" id="PS00662">
    <property type="entry name" value="T2SP_E"/>
    <property type="match status" value="1"/>
</dbReference>
<dbReference type="CDD" id="cd01129">
    <property type="entry name" value="PulE-GspE-like"/>
    <property type="match status" value="1"/>
</dbReference>